<protein>
    <recommendedName>
        <fullName evidence="4">Fibronectin type-III domain-containing protein</fullName>
    </recommendedName>
</protein>
<feature type="signal peptide" evidence="1">
    <location>
        <begin position="1"/>
        <end position="18"/>
    </location>
</feature>
<accession>A0A1L6MYY7</accession>
<dbReference type="STRING" id="1882918.BCY86_07855"/>
<evidence type="ECO:0000256" key="1">
    <source>
        <dbReference type="SAM" id="SignalP"/>
    </source>
</evidence>
<proteinExistence type="predicted"/>
<sequence length="360" mass="39364">MWLFGMPSFLLFSSVVHAAASVAVKLLESNSRVKPDGGTAELRPSSFEPNGINFQDCVEDLALQYSLILTETSPTYRLQVWAGGADCVDKLARTSTSNPTCWPVMDRDLTQTTPQTIRIRMRDLIGYIGNIQAVKTTYVHMGEDVCSRPVRKQRIQLFFLLVDNSSYEVVNAVDFPSETKSIPVSLAGPEPLQVDVDHIQTGLTVKIPFAEFSSSREDIQGVAAYCAKTNPGDCSNVVFIDPGSPLGKFQKADPKWECARTLGSVMSSITIRNLELGQPYVVSLAGIDSLGNMGSLTEGICVTPVQTKDFFTVYKEQGGQAGGQCAAVYPGSTVRSAVQGIGWMGMIWLARRWMNCRRLP</sequence>
<name>A0A1L6MYY7_9BACT</name>
<organism evidence="2 3">
    <name type="scientific">Pajaroellobacter abortibovis</name>
    <dbReference type="NCBI Taxonomy" id="1882918"/>
    <lineage>
        <taxon>Bacteria</taxon>
        <taxon>Pseudomonadati</taxon>
        <taxon>Myxococcota</taxon>
        <taxon>Polyangia</taxon>
        <taxon>Polyangiales</taxon>
        <taxon>Polyangiaceae</taxon>
    </lineage>
</organism>
<keyword evidence="1" id="KW-0732">Signal</keyword>
<evidence type="ECO:0000313" key="2">
    <source>
        <dbReference type="EMBL" id="APS00595.1"/>
    </source>
</evidence>
<reference evidence="2 3" key="1">
    <citation type="submission" date="2016-08" db="EMBL/GenBank/DDBJ databases">
        <title>Identification and validation of antigenic proteins from Pajaroellobacter abortibovis using de-novo genome sequence assembly and reverse vaccinology.</title>
        <authorList>
            <person name="Welly B.T."/>
            <person name="Miller M.R."/>
            <person name="Stott J.L."/>
            <person name="Blanchard M.T."/>
            <person name="Islas-Trejo A.D."/>
            <person name="O'Rourke S.M."/>
            <person name="Young A.E."/>
            <person name="Medrano J.F."/>
            <person name="Van Eenennaam A.L."/>
        </authorList>
    </citation>
    <scope>NUCLEOTIDE SEQUENCE [LARGE SCALE GENOMIC DNA]</scope>
    <source>
        <strain evidence="2 3">BTF92-0548A/99-0131</strain>
    </source>
</reference>
<dbReference type="Proteomes" id="UP000185544">
    <property type="component" value="Chromosome"/>
</dbReference>
<dbReference type="KEGG" id="pabo:BCY86_07855"/>
<dbReference type="AlphaFoldDB" id="A0A1L6MYY7"/>
<gene>
    <name evidence="2" type="ORF">BCY86_07855</name>
</gene>
<dbReference type="EMBL" id="CP016908">
    <property type="protein sequence ID" value="APS00595.1"/>
    <property type="molecule type" value="Genomic_DNA"/>
</dbReference>
<evidence type="ECO:0008006" key="4">
    <source>
        <dbReference type="Google" id="ProtNLM"/>
    </source>
</evidence>
<feature type="chain" id="PRO_5012205370" description="Fibronectin type-III domain-containing protein" evidence="1">
    <location>
        <begin position="19"/>
        <end position="360"/>
    </location>
</feature>
<evidence type="ECO:0000313" key="3">
    <source>
        <dbReference type="Proteomes" id="UP000185544"/>
    </source>
</evidence>
<keyword evidence="3" id="KW-1185">Reference proteome</keyword>